<organism evidence="1 2">
    <name type="scientific">Clostridium felsineum</name>
    <dbReference type="NCBI Taxonomy" id="36839"/>
    <lineage>
        <taxon>Bacteria</taxon>
        <taxon>Bacillati</taxon>
        <taxon>Bacillota</taxon>
        <taxon>Clostridia</taxon>
        <taxon>Eubacteriales</taxon>
        <taxon>Clostridiaceae</taxon>
        <taxon>Clostridium</taxon>
    </lineage>
</organism>
<dbReference type="RefSeq" id="WP_242950886.1">
    <property type="nucleotide sequence ID" value="NZ_CP096983.1"/>
</dbReference>
<evidence type="ECO:0000313" key="2">
    <source>
        <dbReference type="Proteomes" id="UP000190951"/>
    </source>
</evidence>
<name>A0A1S8LWZ0_9CLOT</name>
<dbReference type="EMBL" id="CP096983">
    <property type="protein sequence ID" value="URZ13387.1"/>
    <property type="molecule type" value="Genomic_DNA"/>
</dbReference>
<sequence length="124" mass="14110">MKIECAKLATQFFYIIINSSQRKLASALQKLEGDSNSSRLRTKIYEIGREFKAINQLETKIERIGKNIDNAINKFQEVDRECAEKLKGSSYDYRKSIGLLTNTEKYGSIAGLGTNYLEKCKRGC</sequence>
<reference evidence="1 2" key="1">
    <citation type="submission" date="2022-04" db="EMBL/GenBank/DDBJ databases">
        <title>Genome sequence of C. roseum typestrain.</title>
        <authorList>
            <person name="Poehlein A."/>
            <person name="Schoch T."/>
            <person name="Duerre P."/>
            <person name="Daniel R."/>
        </authorList>
    </citation>
    <scope>NUCLEOTIDE SEQUENCE [LARGE SCALE GENOMIC DNA]</scope>
    <source>
        <strain evidence="1 2">DSM 7320</strain>
    </source>
</reference>
<accession>A0A1S8LWZ0</accession>
<gene>
    <name evidence="1" type="ORF">CROST_041530</name>
</gene>
<protein>
    <submittedName>
        <fullName evidence="1">Uncharacterized protein</fullName>
    </submittedName>
</protein>
<dbReference type="STRING" id="84029.CROST_37720"/>
<keyword evidence="2" id="KW-1185">Reference proteome</keyword>
<dbReference type="AlphaFoldDB" id="A0A1S8LWZ0"/>
<evidence type="ECO:0000313" key="1">
    <source>
        <dbReference type="EMBL" id="URZ13387.1"/>
    </source>
</evidence>
<dbReference type="Proteomes" id="UP000190951">
    <property type="component" value="Chromosome"/>
</dbReference>
<proteinExistence type="predicted"/>
<dbReference type="KEGG" id="crw:CROST_041530"/>